<evidence type="ECO:0000313" key="3">
    <source>
        <dbReference type="Proteomes" id="UP000178964"/>
    </source>
</evidence>
<organism evidence="2 3">
    <name type="scientific">candidate division WWE3 bacterium RIFCSPLOWO2_01_FULL_42_11</name>
    <dbReference type="NCBI Taxonomy" id="1802627"/>
    <lineage>
        <taxon>Bacteria</taxon>
        <taxon>Katanobacteria</taxon>
    </lineage>
</organism>
<proteinExistence type="predicted"/>
<evidence type="ECO:0000259" key="1">
    <source>
        <dbReference type="Pfam" id="PF20803"/>
    </source>
</evidence>
<dbReference type="AlphaFoldDB" id="A0A1F4VPW0"/>
<comment type="caution">
    <text evidence="2">The sequence shown here is derived from an EMBL/GenBank/DDBJ whole genome shotgun (WGS) entry which is preliminary data.</text>
</comment>
<dbReference type="Pfam" id="PF20803">
    <property type="entry name" value="PaaX_M"/>
    <property type="match status" value="1"/>
</dbReference>
<dbReference type="EMBL" id="MEVK01000020">
    <property type="protein sequence ID" value="OGC59231.1"/>
    <property type="molecule type" value="Genomic_DNA"/>
</dbReference>
<dbReference type="Proteomes" id="UP000178964">
    <property type="component" value="Unassembled WGS sequence"/>
</dbReference>
<evidence type="ECO:0000313" key="2">
    <source>
        <dbReference type="EMBL" id="OGC59231.1"/>
    </source>
</evidence>
<dbReference type="PANTHER" id="PTHR30319">
    <property type="entry name" value="PHENYLACETIC ACID REGULATOR-RELATED TRANSCRIPTIONAL REPRESSOR"/>
    <property type="match status" value="1"/>
</dbReference>
<protein>
    <recommendedName>
        <fullName evidence="1">Transcriptional repressor PaaX-like central Cas2-like domain-containing protein</fullName>
    </recommendedName>
</protein>
<feature type="domain" description="Transcriptional repressor PaaX-like central Cas2-like" evidence="1">
    <location>
        <begin position="103"/>
        <end position="148"/>
    </location>
</feature>
<dbReference type="STRING" id="1802627.A3A70_00895"/>
<reference evidence="2 3" key="1">
    <citation type="journal article" date="2016" name="Nat. Commun.">
        <title>Thousands of microbial genomes shed light on interconnected biogeochemical processes in an aquifer system.</title>
        <authorList>
            <person name="Anantharaman K."/>
            <person name="Brown C.T."/>
            <person name="Hug L.A."/>
            <person name="Sharon I."/>
            <person name="Castelle C.J."/>
            <person name="Probst A.J."/>
            <person name="Thomas B.C."/>
            <person name="Singh A."/>
            <person name="Wilkins M.J."/>
            <person name="Karaoz U."/>
            <person name="Brodie E.L."/>
            <person name="Williams K.H."/>
            <person name="Hubbard S.S."/>
            <person name="Banfield J.F."/>
        </authorList>
    </citation>
    <scope>NUCLEOTIDE SEQUENCE [LARGE SCALE GENOMIC DNA]</scope>
</reference>
<dbReference type="InterPro" id="IPR048846">
    <property type="entry name" value="PaaX-like_central"/>
</dbReference>
<gene>
    <name evidence="2" type="ORF">A3A70_00895</name>
</gene>
<dbReference type="Gene3D" id="3.30.70.2650">
    <property type="match status" value="1"/>
</dbReference>
<sequence length="270" mass="31036">MYAKSKNPLETFEHFVIIRFVTNVDTSKMNLKQSILALVSIHDASSALIEAVLSITFTPVSVVNEIAHLLNEGLIEKEEQKLSLSLIGLNELSQSVNFRNKGENWDGLFRFVTFNIPESQRGKRDKLRRQLKADGYRQFMGALWVNFFDTDLTIRLGQSPDYSFVEVMKGIRVTGRESDEELIKKIYSLDDLYRSYKDLNENWDKALSGSFNASKTARVAIHLLSEYLKLINMDNRVPDQIMPELGQSRKIFEENLWQLMNLGESFVGKN</sequence>
<dbReference type="GO" id="GO:0006351">
    <property type="term" value="P:DNA-templated transcription"/>
    <property type="evidence" value="ECO:0007669"/>
    <property type="project" value="TreeGrafter"/>
</dbReference>
<accession>A0A1F4VPW0</accession>
<name>A0A1F4VPW0_UNCKA</name>
<dbReference type="PANTHER" id="PTHR30319:SF1">
    <property type="entry name" value="TRANSCRIPTIONAL REPRESSOR PAAX"/>
    <property type="match status" value="1"/>
</dbReference>